<dbReference type="AlphaFoldDB" id="A0A3R7CCC0"/>
<dbReference type="InParanoid" id="A0A3R7CCC0"/>
<dbReference type="Proteomes" id="UP000286415">
    <property type="component" value="Unassembled WGS sequence"/>
</dbReference>
<dbReference type="EMBL" id="NIRI02000042">
    <property type="protein sequence ID" value="KAG5448409.1"/>
    <property type="molecule type" value="Genomic_DNA"/>
</dbReference>
<reference evidence="1 2" key="2">
    <citation type="journal article" date="2021" name="Genomics">
        <title>High-quality reference genome for Clonorchis sinensis.</title>
        <authorList>
            <person name="Young N.D."/>
            <person name="Stroehlein A.J."/>
            <person name="Kinkar L."/>
            <person name="Wang T."/>
            <person name="Sohn W.M."/>
            <person name="Chang B.C.H."/>
            <person name="Kaur P."/>
            <person name="Weisz D."/>
            <person name="Dudchenko O."/>
            <person name="Aiden E.L."/>
            <person name="Korhonen P.K."/>
            <person name="Gasser R.B."/>
        </authorList>
    </citation>
    <scope>NUCLEOTIDE SEQUENCE [LARGE SCALE GENOMIC DNA]</scope>
    <source>
        <strain evidence="1">Cs-k2</strain>
    </source>
</reference>
<keyword evidence="2" id="KW-1185">Reference proteome</keyword>
<gene>
    <name evidence="1" type="ORF">CSKR_109982</name>
</gene>
<comment type="caution">
    <text evidence="1">The sequence shown here is derived from an EMBL/GenBank/DDBJ whole genome shotgun (WGS) entry which is preliminary data.</text>
</comment>
<protein>
    <submittedName>
        <fullName evidence="1">Uncharacterized protein</fullName>
    </submittedName>
</protein>
<reference evidence="1 2" key="1">
    <citation type="journal article" date="2018" name="Biotechnol. Adv.">
        <title>Improved genomic resources and new bioinformatic workflow for the carcinogenic parasite Clonorchis sinensis: Biotechnological implications.</title>
        <authorList>
            <person name="Wang D."/>
            <person name="Korhonen P.K."/>
            <person name="Gasser R.B."/>
            <person name="Young N.D."/>
        </authorList>
    </citation>
    <scope>NUCLEOTIDE SEQUENCE [LARGE SCALE GENOMIC DNA]</scope>
    <source>
        <strain evidence="1">Cs-k2</strain>
    </source>
</reference>
<accession>A0A3R7CCC0</accession>
<proteinExistence type="predicted"/>
<name>A0A3R7CCC0_CLOSI</name>
<sequence>MNQKDGQGKCGDSVNEQTTSALVLPSDGMTAKHRRGVTVKCLFISTAQPLDPQRFLRTFLLTQPSENKSALRLPRSRLRFLSVVNTSVPMRRFHSDSVLSFSSGNQFELDISP</sequence>
<evidence type="ECO:0000313" key="1">
    <source>
        <dbReference type="EMBL" id="KAG5448409.1"/>
    </source>
</evidence>
<organism evidence="1 2">
    <name type="scientific">Clonorchis sinensis</name>
    <name type="common">Chinese liver fluke</name>
    <dbReference type="NCBI Taxonomy" id="79923"/>
    <lineage>
        <taxon>Eukaryota</taxon>
        <taxon>Metazoa</taxon>
        <taxon>Spiralia</taxon>
        <taxon>Lophotrochozoa</taxon>
        <taxon>Platyhelminthes</taxon>
        <taxon>Trematoda</taxon>
        <taxon>Digenea</taxon>
        <taxon>Opisthorchiida</taxon>
        <taxon>Opisthorchiata</taxon>
        <taxon>Opisthorchiidae</taxon>
        <taxon>Clonorchis</taxon>
    </lineage>
</organism>
<evidence type="ECO:0000313" key="2">
    <source>
        <dbReference type="Proteomes" id="UP000286415"/>
    </source>
</evidence>